<dbReference type="NCBIfam" id="TIGR02123">
    <property type="entry name" value="TRAP_fused"/>
    <property type="match status" value="1"/>
</dbReference>
<feature type="domain" description="TRAP C4-dicarboxylate transport system permease DctM subunit" evidence="2">
    <location>
        <begin position="1"/>
        <end position="283"/>
    </location>
</feature>
<evidence type="ECO:0000256" key="1">
    <source>
        <dbReference type="SAM" id="Phobius"/>
    </source>
</evidence>
<evidence type="ECO:0000259" key="2">
    <source>
        <dbReference type="Pfam" id="PF06808"/>
    </source>
</evidence>
<feature type="transmembrane region" description="Helical" evidence="1">
    <location>
        <begin position="286"/>
        <end position="311"/>
    </location>
</feature>
<reference evidence="3" key="1">
    <citation type="submission" date="2018-05" db="EMBL/GenBank/DDBJ databases">
        <authorList>
            <person name="Lanie J.A."/>
            <person name="Ng W.-L."/>
            <person name="Kazmierczak K.M."/>
            <person name="Andrzejewski T.M."/>
            <person name="Davidsen T.M."/>
            <person name="Wayne K.J."/>
            <person name="Tettelin H."/>
            <person name="Glass J.I."/>
            <person name="Rusch D."/>
            <person name="Podicherti R."/>
            <person name="Tsui H.-C.T."/>
            <person name="Winkler M.E."/>
        </authorList>
    </citation>
    <scope>NUCLEOTIDE SEQUENCE</scope>
</reference>
<dbReference type="EMBL" id="UINC01091494">
    <property type="protein sequence ID" value="SVC44305.1"/>
    <property type="molecule type" value="Genomic_DNA"/>
</dbReference>
<feature type="non-terminal residue" evidence="3">
    <location>
        <position position="1"/>
    </location>
</feature>
<feature type="transmembrane region" description="Helical" evidence="1">
    <location>
        <begin position="127"/>
        <end position="148"/>
    </location>
</feature>
<keyword evidence="1" id="KW-1133">Transmembrane helix</keyword>
<feature type="transmembrane region" description="Helical" evidence="1">
    <location>
        <begin position="19"/>
        <end position="36"/>
    </location>
</feature>
<accession>A0A382M8H8</accession>
<feature type="transmembrane region" description="Helical" evidence="1">
    <location>
        <begin position="82"/>
        <end position="99"/>
    </location>
</feature>
<feature type="transmembrane region" description="Helical" evidence="1">
    <location>
        <begin position="206"/>
        <end position="228"/>
    </location>
</feature>
<dbReference type="PANTHER" id="PTHR43849">
    <property type="entry name" value="BLL3936 PROTEIN"/>
    <property type="match status" value="1"/>
</dbReference>
<gene>
    <name evidence="3" type="ORF">METZ01_LOCUS297159</name>
</gene>
<keyword evidence="1" id="KW-0812">Transmembrane</keyword>
<feature type="transmembrane region" description="Helical" evidence="1">
    <location>
        <begin position="317"/>
        <end position="337"/>
    </location>
</feature>
<feature type="transmembrane region" description="Helical" evidence="1">
    <location>
        <begin position="168"/>
        <end position="194"/>
    </location>
</feature>
<keyword evidence="1" id="KW-0472">Membrane</keyword>
<organism evidence="3">
    <name type="scientific">marine metagenome</name>
    <dbReference type="NCBI Taxonomy" id="408172"/>
    <lineage>
        <taxon>unclassified sequences</taxon>
        <taxon>metagenomes</taxon>
        <taxon>ecological metagenomes</taxon>
    </lineage>
</organism>
<dbReference type="PANTHER" id="PTHR43849:SF2">
    <property type="entry name" value="BLL3936 PROTEIN"/>
    <property type="match status" value="1"/>
</dbReference>
<feature type="transmembrane region" description="Helical" evidence="1">
    <location>
        <begin position="57"/>
        <end position="76"/>
    </location>
</feature>
<protein>
    <recommendedName>
        <fullName evidence="2">TRAP C4-dicarboxylate transport system permease DctM subunit domain-containing protein</fullName>
    </recommendedName>
</protein>
<dbReference type="Pfam" id="PF11874">
    <property type="entry name" value="DUF3394"/>
    <property type="match status" value="1"/>
</dbReference>
<feature type="transmembrane region" description="Helical" evidence="1">
    <location>
        <begin position="258"/>
        <end position="274"/>
    </location>
</feature>
<evidence type="ECO:0000313" key="3">
    <source>
        <dbReference type="EMBL" id="SVC44305.1"/>
    </source>
</evidence>
<dbReference type="InterPro" id="IPR010656">
    <property type="entry name" value="DctM"/>
</dbReference>
<proteinExistence type="predicted"/>
<dbReference type="InterPro" id="IPR011853">
    <property type="entry name" value="TRAP_DctM-Dct_fused"/>
</dbReference>
<name>A0A382M8H8_9ZZZZ</name>
<feature type="non-terminal residue" evidence="3">
    <location>
        <position position="388"/>
    </location>
</feature>
<dbReference type="Pfam" id="PF06808">
    <property type="entry name" value="DctM"/>
    <property type="match status" value="1"/>
</dbReference>
<dbReference type="AlphaFoldDB" id="A0A382M8H8"/>
<dbReference type="InterPro" id="IPR021814">
    <property type="entry name" value="DUF3394"/>
</dbReference>
<sequence>AFVMASFIGVTYFEVVKHAFLPAIISYIALFYISHLEALKLNLKGMDDEDVPNLKKTFLSGLHFLIPIFVLIYLLVYVRFTASYSIFYATLSLILVNLLNKTIKESNLKNALIVWYNQTIVGFEKGAINMVGVGIAIATAGVIVGAVGSTGLSTNLIIVIESIAKDNVMILLFLTIILCLLLGMGLPTTANYVVVASLMATVLVDVGNASGFIFPLIAVHLFVFYFGLMADVTPPVGLASYAAAAISGGDPLRTGAQAFWYSLRTGILPIVFLFNHELLLIGVENIWHALLIIATSLIGILIFTAATQGWFINKLRWYEIIIFLLISISFLSPDFVLNKFYPKYNYLELDKIENVKLDPKKEVRIKITRLSEYGERYKLFVIEKNTFD</sequence>